<feature type="transmembrane region" description="Helical" evidence="8">
    <location>
        <begin position="335"/>
        <end position="353"/>
    </location>
</feature>
<dbReference type="Proteomes" id="UP000001349">
    <property type="component" value="Chromosome"/>
</dbReference>
<feature type="transmembrane region" description="Helical" evidence="8">
    <location>
        <begin position="118"/>
        <end position="137"/>
    </location>
</feature>
<sequence>MRSNDGFGSWEAICILINMVFVQAILYFPKEAADFSGSAGWMIPIGITIVAYIYFAIVTGFYRYSGSMDLLEISQRAAGRIMKIIVGLLTALLLIFLEASLLSRYAHSLKTISLDKSPLSYVLLFFLIGMVAAAYYGIEAVARISAFIVPVCIIGFLLITIGVIPEFNTDNLFPILGKGVDSIINGSTLSLRVFSPLLLVFFMIPFFKRRNLKRVGYLSITISGIVTLWSTLAFFLTFPYEMAVDKKIPVYQMARLIEFGNYIQRVESVFVLVFSLSSILYMGALFAFITYIIAKTLDLERYRPIILPTVVIIYCLTFIIKRFSLNLLVSQLTNILWILALMLPIIVLIIGSIKKAGSENEGGKDYE</sequence>
<dbReference type="GO" id="GO:0009847">
    <property type="term" value="P:spore germination"/>
    <property type="evidence" value="ECO:0007669"/>
    <property type="project" value="InterPro"/>
</dbReference>
<evidence type="ECO:0000256" key="3">
    <source>
        <dbReference type="ARBA" id="ARBA00022448"/>
    </source>
</evidence>
<feature type="transmembrane region" description="Helical" evidence="8">
    <location>
        <begin position="144"/>
        <end position="164"/>
    </location>
</feature>
<keyword evidence="7 8" id="KW-0472">Membrane</keyword>
<feature type="transmembrane region" description="Helical" evidence="8">
    <location>
        <begin position="216"/>
        <end position="238"/>
    </location>
</feature>
<dbReference type="Gene3D" id="1.20.1740.10">
    <property type="entry name" value="Amino acid/polyamine transporter I"/>
    <property type="match status" value="1"/>
</dbReference>
<evidence type="ECO:0000256" key="6">
    <source>
        <dbReference type="ARBA" id="ARBA00022989"/>
    </source>
</evidence>
<keyword evidence="4" id="KW-0309">Germination</keyword>
<dbReference type="Pfam" id="PF03845">
    <property type="entry name" value="Spore_permease"/>
    <property type="match status" value="1"/>
</dbReference>
<reference evidence="9 10" key="1">
    <citation type="submission" date="2009-01" db="EMBL/GenBank/DDBJ databases">
        <title>Complete sequence of Clostridium cellulolyticum H10.</title>
        <authorList>
            <consortium name="US DOE Joint Genome Institute"/>
            <person name="Lucas S."/>
            <person name="Copeland A."/>
            <person name="Lapidus A."/>
            <person name="Glavina del Rio T."/>
            <person name="Dalin E."/>
            <person name="Tice H."/>
            <person name="Bruce D."/>
            <person name="Goodwin L."/>
            <person name="Pitluck S."/>
            <person name="Chertkov O."/>
            <person name="Saunders E."/>
            <person name="Brettin T."/>
            <person name="Detter J.C."/>
            <person name="Han C."/>
            <person name="Larimer F."/>
            <person name="Land M."/>
            <person name="Hauser L."/>
            <person name="Kyrpides N."/>
            <person name="Ivanova N."/>
            <person name="Zhou J."/>
            <person name="Richardson P."/>
        </authorList>
    </citation>
    <scope>NUCLEOTIDE SEQUENCE [LARGE SCALE GENOMIC DNA]</scope>
    <source>
        <strain evidence="10">ATCC 35319 / DSM 5812 / JCM 6584 / H10</strain>
    </source>
</reference>
<protein>
    <submittedName>
        <fullName evidence="9">Spore germination protein</fullName>
    </submittedName>
</protein>
<dbReference type="AlphaFoldDB" id="B8I6L2"/>
<accession>B8I6L2</accession>
<feature type="transmembrane region" description="Helical" evidence="8">
    <location>
        <begin position="84"/>
        <end position="106"/>
    </location>
</feature>
<comment type="subcellular location">
    <subcellularLocation>
        <location evidence="1">Membrane</location>
        <topology evidence="1">Multi-pass membrane protein</topology>
    </subcellularLocation>
</comment>
<evidence type="ECO:0000256" key="4">
    <source>
        <dbReference type="ARBA" id="ARBA00022544"/>
    </source>
</evidence>
<dbReference type="OrthoDB" id="1675410at2"/>
<keyword evidence="3" id="KW-0813">Transport</keyword>
<gene>
    <name evidence="9" type="ordered locus">Ccel_0522</name>
</gene>
<evidence type="ECO:0000256" key="1">
    <source>
        <dbReference type="ARBA" id="ARBA00004141"/>
    </source>
</evidence>
<keyword evidence="6 8" id="KW-1133">Transmembrane helix</keyword>
<feature type="transmembrane region" description="Helical" evidence="8">
    <location>
        <begin position="184"/>
        <end position="204"/>
    </location>
</feature>
<dbReference type="PANTHER" id="PTHR34975:SF2">
    <property type="entry name" value="SPORE GERMINATION PROTEIN A2"/>
    <property type="match status" value="1"/>
</dbReference>
<keyword evidence="5 8" id="KW-0812">Transmembrane</keyword>
<dbReference type="PANTHER" id="PTHR34975">
    <property type="entry name" value="SPORE GERMINATION PROTEIN A2"/>
    <property type="match status" value="1"/>
</dbReference>
<feature type="transmembrane region" description="Helical" evidence="8">
    <location>
        <begin position="41"/>
        <end position="64"/>
    </location>
</feature>
<comment type="similarity">
    <text evidence="2">Belongs to the amino acid-polyamine-organocation (APC) superfamily. Spore germination protein (SGP) (TC 2.A.3.9) family.</text>
</comment>
<dbReference type="RefSeq" id="WP_015924077.1">
    <property type="nucleotide sequence ID" value="NC_011898.1"/>
</dbReference>
<dbReference type="GO" id="GO:0016020">
    <property type="term" value="C:membrane"/>
    <property type="evidence" value="ECO:0007669"/>
    <property type="project" value="UniProtKB-SubCell"/>
</dbReference>
<dbReference type="eggNOG" id="COG1457">
    <property type="taxonomic scope" value="Bacteria"/>
</dbReference>
<evidence type="ECO:0000256" key="2">
    <source>
        <dbReference type="ARBA" id="ARBA00007998"/>
    </source>
</evidence>
<organism evidence="9 10">
    <name type="scientific">Ruminiclostridium cellulolyticum (strain ATCC 35319 / DSM 5812 / JCM 6584 / H10)</name>
    <name type="common">Clostridium cellulolyticum</name>
    <dbReference type="NCBI Taxonomy" id="394503"/>
    <lineage>
        <taxon>Bacteria</taxon>
        <taxon>Bacillati</taxon>
        <taxon>Bacillota</taxon>
        <taxon>Clostridia</taxon>
        <taxon>Eubacteriales</taxon>
        <taxon>Oscillospiraceae</taxon>
        <taxon>Ruminiclostridium</taxon>
    </lineage>
</organism>
<evidence type="ECO:0000256" key="7">
    <source>
        <dbReference type="ARBA" id="ARBA00023136"/>
    </source>
</evidence>
<evidence type="ECO:0000313" key="10">
    <source>
        <dbReference type="Proteomes" id="UP000001349"/>
    </source>
</evidence>
<evidence type="ECO:0000256" key="8">
    <source>
        <dbReference type="SAM" id="Phobius"/>
    </source>
</evidence>
<dbReference type="HOGENOM" id="CLU_047547_1_0_9"/>
<keyword evidence="10" id="KW-1185">Reference proteome</keyword>
<proteinExistence type="inferred from homology"/>
<feature type="transmembrane region" description="Helical" evidence="8">
    <location>
        <begin position="12"/>
        <end position="29"/>
    </location>
</feature>
<dbReference type="EMBL" id="CP001348">
    <property type="protein sequence ID" value="ACL74904.1"/>
    <property type="molecule type" value="Genomic_DNA"/>
</dbReference>
<evidence type="ECO:0000313" key="9">
    <source>
        <dbReference type="EMBL" id="ACL74904.1"/>
    </source>
</evidence>
<dbReference type="STRING" id="394503.Ccel_0522"/>
<evidence type="ECO:0000256" key="5">
    <source>
        <dbReference type="ARBA" id="ARBA00022692"/>
    </source>
</evidence>
<name>B8I6L2_RUMCH</name>
<feature type="transmembrane region" description="Helical" evidence="8">
    <location>
        <begin position="305"/>
        <end position="323"/>
    </location>
</feature>
<dbReference type="InterPro" id="IPR004761">
    <property type="entry name" value="Spore_GerAB"/>
</dbReference>
<dbReference type="KEGG" id="cce:Ccel_0522"/>
<feature type="transmembrane region" description="Helical" evidence="8">
    <location>
        <begin position="269"/>
        <end position="293"/>
    </location>
</feature>